<gene>
    <name evidence="1" type="ORF">LPJ66_009812</name>
</gene>
<accession>A0ACC1I2V2</accession>
<dbReference type="EMBL" id="JANBPG010002360">
    <property type="protein sequence ID" value="KAJ1886067.1"/>
    <property type="molecule type" value="Genomic_DNA"/>
</dbReference>
<proteinExistence type="predicted"/>
<dbReference type="Proteomes" id="UP001150581">
    <property type="component" value="Unassembled WGS sequence"/>
</dbReference>
<protein>
    <submittedName>
        <fullName evidence="1">Uncharacterized protein</fullName>
    </submittedName>
</protein>
<evidence type="ECO:0000313" key="2">
    <source>
        <dbReference type="Proteomes" id="UP001150581"/>
    </source>
</evidence>
<organism evidence="1 2">
    <name type="scientific">Kickxella alabastrina</name>
    <dbReference type="NCBI Taxonomy" id="61397"/>
    <lineage>
        <taxon>Eukaryota</taxon>
        <taxon>Fungi</taxon>
        <taxon>Fungi incertae sedis</taxon>
        <taxon>Zoopagomycota</taxon>
        <taxon>Kickxellomycotina</taxon>
        <taxon>Kickxellomycetes</taxon>
        <taxon>Kickxellales</taxon>
        <taxon>Kickxellaceae</taxon>
        <taxon>Kickxella</taxon>
    </lineage>
</organism>
<evidence type="ECO:0000313" key="1">
    <source>
        <dbReference type="EMBL" id="KAJ1886067.1"/>
    </source>
</evidence>
<sequence length="191" mass="22200">MVKIQNNTYDHVWFMNFYLGCDEHYYWHDIAPGQESYFVMNTALDVKCLAIIVGIRGICVCEPYTKSGSLVIHNDHLVANMREEMFGYCESVGTHEFSMLIDIDLICLWKCDFERMAKSAQEKGFAIISLLWIDLAKKPKSRNILVRLISTAGTGFTYVKQRPRTAAFRLSMMKFDPRVNQHVLFMEHKIK</sequence>
<reference evidence="1" key="1">
    <citation type="submission" date="2022-07" db="EMBL/GenBank/DDBJ databases">
        <title>Phylogenomic reconstructions and comparative analyses of Kickxellomycotina fungi.</title>
        <authorList>
            <person name="Reynolds N.K."/>
            <person name="Stajich J.E."/>
            <person name="Barry K."/>
            <person name="Grigoriev I.V."/>
            <person name="Crous P."/>
            <person name="Smith M.E."/>
        </authorList>
    </citation>
    <scope>NUCLEOTIDE SEQUENCE</scope>
    <source>
        <strain evidence="1">Benny 63K</strain>
    </source>
</reference>
<comment type="caution">
    <text evidence="1">The sequence shown here is derived from an EMBL/GenBank/DDBJ whole genome shotgun (WGS) entry which is preliminary data.</text>
</comment>
<keyword evidence="2" id="KW-1185">Reference proteome</keyword>
<name>A0ACC1I2V2_9FUNG</name>